<dbReference type="Proteomes" id="UP000318538">
    <property type="component" value="Chromosome"/>
</dbReference>
<reference evidence="2 3" key="1">
    <citation type="submission" date="2019-02" db="EMBL/GenBank/DDBJ databases">
        <title>Deep-cultivation of Planctomycetes and their phenomic and genomic characterization uncovers novel biology.</title>
        <authorList>
            <person name="Wiegand S."/>
            <person name="Jogler M."/>
            <person name="Boedeker C."/>
            <person name="Pinto D."/>
            <person name="Vollmers J."/>
            <person name="Rivas-Marin E."/>
            <person name="Kohn T."/>
            <person name="Peeters S.H."/>
            <person name="Heuer A."/>
            <person name="Rast P."/>
            <person name="Oberbeckmann S."/>
            <person name="Bunk B."/>
            <person name="Jeske O."/>
            <person name="Meyerdierks A."/>
            <person name="Storesund J.E."/>
            <person name="Kallscheuer N."/>
            <person name="Luecker S."/>
            <person name="Lage O.M."/>
            <person name="Pohl T."/>
            <person name="Merkel B.J."/>
            <person name="Hornburger P."/>
            <person name="Mueller R.-W."/>
            <person name="Bruemmer F."/>
            <person name="Labrenz M."/>
            <person name="Spormann A.M."/>
            <person name="Op den Camp H."/>
            <person name="Overmann J."/>
            <person name="Amann R."/>
            <person name="Jetten M.S.M."/>
            <person name="Mascher T."/>
            <person name="Medema M.H."/>
            <person name="Devos D.P."/>
            <person name="Kaster A.-K."/>
            <person name="Ovreas L."/>
            <person name="Rohde M."/>
            <person name="Galperin M.Y."/>
            <person name="Jogler C."/>
        </authorList>
    </citation>
    <scope>NUCLEOTIDE SEQUENCE [LARGE SCALE GENOMIC DNA]</scope>
    <source>
        <strain evidence="2 3">K22_7</strain>
    </source>
</reference>
<name>A0A517NCS1_9BACT</name>
<evidence type="ECO:0000256" key="1">
    <source>
        <dbReference type="SAM" id="MobiDB-lite"/>
    </source>
</evidence>
<feature type="compositionally biased region" description="Polar residues" evidence="1">
    <location>
        <begin position="40"/>
        <end position="51"/>
    </location>
</feature>
<feature type="region of interest" description="Disordered" evidence="1">
    <location>
        <begin position="30"/>
        <end position="51"/>
    </location>
</feature>
<evidence type="ECO:0000313" key="3">
    <source>
        <dbReference type="Proteomes" id="UP000318538"/>
    </source>
</evidence>
<proteinExistence type="predicted"/>
<sequence length="51" mass="5951">MRALSRVYGCFSVNRGHTCYDHAQQYRTTYSKHKERSKQITRQSVATLNGD</sequence>
<dbReference type="EMBL" id="CP036525">
    <property type="protein sequence ID" value="QDT04848.1"/>
    <property type="molecule type" value="Genomic_DNA"/>
</dbReference>
<evidence type="ECO:0000313" key="2">
    <source>
        <dbReference type="EMBL" id="QDT04848.1"/>
    </source>
</evidence>
<gene>
    <name evidence="2" type="ORF">K227x_32450</name>
</gene>
<accession>A0A517NCS1</accession>
<keyword evidence="3" id="KW-1185">Reference proteome</keyword>
<protein>
    <submittedName>
        <fullName evidence="2">Uncharacterized protein</fullName>
    </submittedName>
</protein>
<dbReference type="KEGG" id="rlc:K227x_32450"/>
<dbReference type="AlphaFoldDB" id="A0A517NCS1"/>
<organism evidence="2 3">
    <name type="scientific">Rubripirellula lacrimiformis</name>
    <dbReference type="NCBI Taxonomy" id="1930273"/>
    <lineage>
        <taxon>Bacteria</taxon>
        <taxon>Pseudomonadati</taxon>
        <taxon>Planctomycetota</taxon>
        <taxon>Planctomycetia</taxon>
        <taxon>Pirellulales</taxon>
        <taxon>Pirellulaceae</taxon>
        <taxon>Rubripirellula</taxon>
    </lineage>
</organism>